<name>A0A401UJK8_9CLOT</name>
<reference evidence="1 2" key="1">
    <citation type="submission" date="2018-11" db="EMBL/GenBank/DDBJ databases">
        <title>Genome sequencing and assembly of Clostridium tagluense strain A121.</title>
        <authorList>
            <person name="Murakami T."/>
            <person name="Segawa T."/>
            <person name="Shcherbakova V.A."/>
            <person name="Mori H."/>
            <person name="Yoshimura Y."/>
        </authorList>
    </citation>
    <scope>NUCLEOTIDE SEQUENCE [LARGE SCALE GENOMIC DNA]</scope>
    <source>
        <strain evidence="1 2">A121</strain>
    </source>
</reference>
<accession>A0A401UJK8</accession>
<dbReference type="AlphaFoldDB" id="A0A401UJK8"/>
<proteinExistence type="predicted"/>
<comment type="caution">
    <text evidence="1">The sequence shown here is derived from an EMBL/GenBank/DDBJ whole genome shotgun (WGS) entry which is preliminary data.</text>
</comment>
<organism evidence="1 2">
    <name type="scientific">Clostridium tagluense</name>
    <dbReference type="NCBI Taxonomy" id="360422"/>
    <lineage>
        <taxon>Bacteria</taxon>
        <taxon>Bacillati</taxon>
        <taxon>Bacillota</taxon>
        <taxon>Clostridia</taxon>
        <taxon>Eubacteriales</taxon>
        <taxon>Clostridiaceae</taxon>
        <taxon>Clostridium</taxon>
    </lineage>
</organism>
<dbReference type="EMBL" id="BHYK01000006">
    <property type="protein sequence ID" value="GCD09751.1"/>
    <property type="molecule type" value="Genomic_DNA"/>
</dbReference>
<sequence>MTTGTMANKDEGKYYVVAESSNSNVVAVTNKDGDENLITDNKLSTGKGYIALTADKAGTATITFKLYNTDPTKADGTSRDPLVPVDTQSQTFSVLANDDIKDYVISERTEPIYANVDHLTKTVSDRQVDYKAGVKVFGTTASGAQVILSGKPIFQAKVDSKDFKIIRGPETLGGTCKYDKVRVVALDFADSAKKESSTNLQVSLIGADGKVYSVTTKIKSSTANPEAKSIYAHVSTEVFGISKENDIITLTQSAGNTYADMLGNSLAEYDVAGNAGTTQNVYIAADDQYGTDSMALSTFRIIPNETRLATGSTFVLANDGTITSMNVKPGDSVTVSGATPNGLVKIIKIVFAGTSVIRK</sequence>
<gene>
    <name evidence="1" type="ORF">Ctaglu_13740</name>
</gene>
<evidence type="ECO:0000313" key="2">
    <source>
        <dbReference type="Proteomes" id="UP000287872"/>
    </source>
</evidence>
<dbReference type="Proteomes" id="UP000287872">
    <property type="component" value="Unassembled WGS sequence"/>
</dbReference>
<protein>
    <submittedName>
        <fullName evidence="1">Uncharacterized protein</fullName>
    </submittedName>
</protein>
<keyword evidence="2" id="KW-1185">Reference proteome</keyword>
<evidence type="ECO:0000313" key="1">
    <source>
        <dbReference type="EMBL" id="GCD09751.1"/>
    </source>
</evidence>